<evidence type="ECO:0000259" key="1">
    <source>
        <dbReference type="PROSITE" id="PS51725"/>
    </source>
</evidence>
<reference evidence="4" key="2">
    <citation type="submission" date="2020-04" db="EMBL/GenBank/DDBJ databases">
        <authorList>
            <consortium name="NCBI Genome Project"/>
        </authorList>
    </citation>
    <scope>NUCLEOTIDE SEQUENCE</scope>
    <source>
        <strain evidence="4">CBS 781.70</strain>
    </source>
</reference>
<dbReference type="SUPFAM" id="SSF54909">
    <property type="entry name" value="Dimeric alpha+beta barrel"/>
    <property type="match status" value="1"/>
</dbReference>
<dbReference type="EMBL" id="ML975160">
    <property type="protein sequence ID" value="KAF1811669.1"/>
    <property type="molecule type" value="Genomic_DNA"/>
</dbReference>
<reference evidence="2 4" key="1">
    <citation type="submission" date="2020-01" db="EMBL/GenBank/DDBJ databases">
        <authorList>
            <consortium name="DOE Joint Genome Institute"/>
            <person name="Haridas S."/>
            <person name="Albert R."/>
            <person name="Binder M."/>
            <person name="Bloem J."/>
            <person name="Labutti K."/>
            <person name="Salamov A."/>
            <person name="Andreopoulos B."/>
            <person name="Baker S.E."/>
            <person name="Barry K."/>
            <person name="Bills G."/>
            <person name="Bluhm B.H."/>
            <person name="Cannon C."/>
            <person name="Castanera R."/>
            <person name="Culley D.E."/>
            <person name="Daum C."/>
            <person name="Ezra D."/>
            <person name="Gonzalez J.B."/>
            <person name="Henrissat B."/>
            <person name="Kuo A."/>
            <person name="Liang C."/>
            <person name="Lipzen A."/>
            <person name="Lutzoni F."/>
            <person name="Magnuson J."/>
            <person name="Mondo S."/>
            <person name="Nolan M."/>
            <person name="Ohm R."/>
            <person name="Pangilinan J."/>
            <person name="Park H.-J."/>
            <person name="Ramirez L."/>
            <person name="Alfaro M."/>
            <person name="Sun H."/>
            <person name="Tritt A."/>
            <person name="Yoshinaga Y."/>
            <person name="Zwiers L.-H."/>
            <person name="Turgeon B.G."/>
            <person name="Goodwin S.B."/>
            <person name="Spatafora J.W."/>
            <person name="Crous P.W."/>
            <person name="Grigoriev I.V."/>
        </authorList>
    </citation>
    <scope>NUCLEOTIDE SEQUENCE</scope>
    <source>
        <strain evidence="2 4">CBS 781.70</strain>
    </source>
</reference>
<dbReference type="GeneID" id="54420184"/>
<dbReference type="Pfam" id="PF03992">
    <property type="entry name" value="ABM"/>
    <property type="match status" value="1"/>
</dbReference>
<gene>
    <name evidence="2 4" type="ORF">P152DRAFT_459139</name>
</gene>
<name>A0A6G1G1I6_9PEZI</name>
<dbReference type="Proteomes" id="UP000504638">
    <property type="component" value="Unplaced"/>
</dbReference>
<evidence type="ECO:0000313" key="4">
    <source>
        <dbReference type="RefSeq" id="XP_033533300.1"/>
    </source>
</evidence>
<sequence length="105" mass="11390">MAIEVVAILTPLPGKKQEVIDGLKVLADAVQANEPNCERYQLSEVAGEDELVFIEKYASEADYETHRNSEHYKAAMAEAAKQSALAGAPKISVLKPTGTGFNRKD</sequence>
<keyword evidence="3" id="KW-1185">Reference proteome</keyword>
<accession>A0A6G1G1I6</accession>
<dbReference type="AlphaFoldDB" id="A0A6G1G1I6"/>
<dbReference type="InterPro" id="IPR007138">
    <property type="entry name" value="ABM_dom"/>
</dbReference>
<evidence type="ECO:0000313" key="3">
    <source>
        <dbReference type="Proteomes" id="UP000504638"/>
    </source>
</evidence>
<evidence type="ECO:0000313" key="2">
    <source>
        <dbReference type="EMBL" id="KAF1811669.1"/>
    </source>
</evidence>
<proteinExistence type="predicted"/>
<dbReference type="PROSITE" id="PS51725">
    <property type="entry name" value="ABM"/>
    <property type="match status" value="1"/>
</dbReference>
<feature type="domain" description="ABM" evidence="1">
    <location>
        <begin position="3"/>
        <end position="94"/>
    </location>
</feature>
<dbReference type="Gene3D" id="3.30.70.100">
    <property type="match status" value="1"/>
</dbReference>
<dbReference type="PANTHER" id="PTHR40624:SF1">
    <property type="entry name" value="BIOSYNTHESIS MONOOXYGENASE, PUTATIVE (AFU_ORTHOLOGUE AFUA_1G12025)-RELATED"/>
    <property type="match status" value="1"/>
</dbReference>
<organism evidence="2">
    <name type="scientific">Eremomyces bilateralis CBS 781.70</name>
    <dbReference type="NCBI Taxonomy" id="1392243"/>
    <lineage>
        <taxon>Eukaryota</taxon>
        <taxon>Fungi</taxon>
        <taxon>Dikarya</taxon>
        <taxon>Ascomycota</taxon>
        <taxon>Pezizomycotina</taxon>
        <taxon>Dothideomycetes</taxon>
        <taxon>Dothideomycetes incertae sedis</taxon>
        <taxon>Eremomycetales</taxon>
        <taxon>Eremomycetaceae</taxon>
        <taxon>Eremomyces</taxon>
    </lineage>
</organism>
<dbReference type="PANTHER" id="PTHR40624">
    <property type="entry name" value="BIOSYNTHESIS MONOOXYGENASE, PUTATIVE (AFU_ORTHOLOGUE AFUA_1G12025)-RELATED"/>
    <property type="match status" value="1"/>
</dbReference>
<dbReference type="InterPro" id="IPR011008">
    <property type="entry name" value="Dimeric_a/b-barrel"/>
</dbReference>
<protein>
    <recommendedName>
        <fullName evidence="1">ABM domain-containing protein</fullName>
    </recommendedName>
</protein>
<dbReference type="OrthoDB" id="10011777at2759"/>
<dbReference type="RefSeq" id="XP_033533300.1">
    <property type="nucleotide sequence ID" value="XM_033679614.1"/>
</dbReference>
<reference evidence="4" key="3">
    <citation type="submission" date="2025-04" db="UniProtKB">
        <authorList>
            <consortium name="RefSeq"/>
        </authorList>
    </citation>
    <scope>IDENTIFICATION</scope>
    <source>
        <strain evidence="4">CBS 781.70</strain>
    </source>
</reference>